<protein>
    <submittedName>
        <fullName evidence="3">Cold-shock protein</fullName>
    </submittedName>
</protein>
<evidence type="ECO:0000313" key="4">
    <source>
        <dbReference type="Proteomes" id="UP001595840"/>
    </source>
</evidence>
<dbReference type="SUPFAM" id="SSF50249">
    <property type="entry name" value="Nucleic acid-binding proteins"/>
    <property type="match status" value="1"/>
</dbReference>
<evidence type="ECO:0000259" key="2">
    <source>
        <dbReference type="PROSITE" id="PS51857"/>
    </source>
</evidence>
<reference evidence="4" key="1">
    <citation type="journal article" date="2019" name="Int. J. Syst. Evol. Microbiol.">
        <title>The Global Catalogue of Microorganisms (GCM) 10K type strain sequencing project: providing services to taxonomists for standard genome sequencing and annotation.</title>
        <authorList>
            <consortium name="The Broad Institute Genomics Platform"/>
            <consortium name="The Broad Institute Genome Sequencing Center for Infectious Disease"/>
            <person name="Wu L."/>
            <person name="Ma J."/>
        </authorList>
    </citation>
    <scope>NUCLEOTIDE SEQUENCE [LARGE SCALE GENOMIC DNA]</scope>
    <source>
        <strain evidence="4">CECT 8570</strain>
    </source>
</reference>
<sequence length="131" mass="14106">MAKGTIKRYDFRKGFGFISDDKSGKDFFFHKSEWQGDGPIRQGLAVEFEDRDSDKGPQAEAVMPLDGVGNKSPGNKNSGNNKPAKTAAVAAKPATLEERLTALESSAGTWKIMSLLALAGVVALAVERFLM</sequence>
<keyword evidence="4" id="KW-1185">Reference proteome</keyword>
<evidence type="ECO:0000313" key="3">
    <source>
        <dbReference type="EMBL" id="MFC4362943.1"/>
    </source>
</evidence>
<dbReference type="Gene3D" id="2.40.50.140">
    <property type="entry name" value="Nucleic acid-binding proteins"/>
    <property type="match status" value="1"/>
</dbReference>
<name>A0ABV8V6W2_9GAMM</name>
<feature type="domain" description="CSD" evidence="2">
    <location>
        <begin position="1"/>
        <end position="64"/>
    </location>
</feature>
<dbReference type="InterPro" id="IPR002059">
    <property type="entry name" value="CSP_DNA-bd"/>
</dbReference>
<proteinExistence type="predicted"/>
<organism evidence="3 4">
    <name type="scientific">Simiduia curdlanivorans</name>
    <dbReference type="NCBI Taxonomy" id="1492769"/>
    <lineage>
        <taxon>Bacteria</taxon>
        <taxon>Pseudomonadati</taxon>
        <taxon>Pseudomonadota</taxon>
        <taxon>Gammaproteobacteria</taxon>
        <taxon>Cellvibrionales</taxon>
        <taxon>Cellvibrionaceae</taxon>
        <taxon>Simiduia</taxon>
    </lineage>
</organism>
<feature type="region of interest" description="Disordered" evidence="1">
    <location>
        <begin position="50"/>
        <end position="90"/>
    </location>
</feature>
<feature type="compositionally biased region" description="Low complexity" evidence="1">
    <location>
        <begin position="69"/>
        <end position="90"/>
    </location>
</feature>
<evidence type="ECO:0000256" key="1">
    <source>
        <dbReference type="SAM" id="MobiDB-lite"/>
    </source>
</evidence>
<dbReference type="InterPro" id="IPR012340">
    <property type="entry name" value="NA-bd_OB-fold"/>
</dbReference>
<dbReference type="SMART" id="SM00357">
    <property type="entry name" value="CSP"/>
    <property type="match status" value="1"/>
</dbReference>
<dbReference type="Pfam" id="PF00313">
    <property type="entry name" value="CSD"/>
    <property type="match status" value="1"/>
</dbReference>
<dbReference type="EMBL" id="JBHSCX010000013">
    <property type="protein sequence ID" value="MFC4362943.1"/>
    <property type="molecule type" value="Genomic_DNA"/>
</dbReference>
<dbReference type="RefSeq" id="WP_290264922.1">
    <property type="nucleotide sequence ID" value="NZ_JAUFQG010000006.1"/>
</dbReference>
<dbReference type="PROSITE" id="PS51857">
    <property type="entry name" value="CSD_2"/>
    <property type="match status" value="1"/>
</dbReference>
<dbReference type="InterPro" id="IPR011129">
    <property type="entry name" value="CSD"/>
</dbReference>
<dbReference type="Proteomes" id="UP001595840">
    <property type="component" value="Unassembled WGS sequence"/>
</dbReference>
<comment type="caution">
    <text evidence="3">The sequence shown here is derived from an EMBL/GenBank/DDBJ whole genome shotgun (WGS) entry which is preliminary data.</text>
</comment>
<dbReference type="CDD" id="cd04458">
    <property type="entry name" value="CSP_CDS"/>
    <property type="match status" value="1"/>
</dbReference>
<gene>
    <name evidence="3" type="ORF">ACFOX3_11570</name>
</gene>
<accession>A0ABV8V6W2</accession>